<feature type="domain" description="NusB/RsmB/TIM44" evidence="2">
    <location>
        <begin position="48"/>
        <end position="129"/>
    </location>
</feature>
<dbReference type="GO" id="GO:0006355">
    <property type="term" value="P:regulation of DNA-templated transcription"/>
    <property type="evidence" value="ECO:0007669"/>
    <property type="project" value="InterPro"/>
</dbReference>
<dbReference type="InterPro" id="IPR035926">
    <property type="entry name" value="NusB-like_sf"/>
</dbReference>
<dbReference type="HOGENOM" id="CLU_087843_3_2_14"/>
<dbReference type="Proteomes" id="UP000030066">
    <property type="component" value="Chromosome"/>
</dbReference>
<dbReference type="Gene3D" id="1.10.940.10">
    <property type="entry name" value="NusB-like"/>
    <property type="match status" value="1"/>
</dbReference>
<evidence type="ECO:0000313" key="3">
    <source>
        <dbReference type="EMBL" id="AIV03771.1"/>
    </source>
</evidence>
<organism evidence="3 4">
    <name type="scientific">Candidatus Malacoplasma girerdii</name>
    <dbReference type="NCBI Taxonomy" id="1318617"/>
    <lineage>
        <taxon>Bacteria</taxon>
        <taxon>Bacillati</taxon>
        <taxon>Mycoplasmatota</taxon>
        <taxon>Mycoplasmoidales</taxon>
        <taxon>Mycoplasmoidaceae</taxon>
        <taxon>Malacoplasma</taxon>
    </lineage>
</organism>
<dbReference type="KEGG" id="mgj:MGM1_4020"/>
<proteinExistence type="predicted"/>
<name>A0A097ST52_9BACT</name>
<dbReference type="STRING" id="1318617.MGM1_4020"/>
<dbReference type="eggNOG" id="COG0781">
    <property type="taxonomic scope" value="Bacteria"/>
</dbReference>
<dbReference type="Pfam" id="PF01029">
    <property type="entry name" value="NusB"/>
    <property type="match status" value="1"/>
</dbReference>
<accession>A0A097ST52</accession>
<protein>
    <submittedName>
        <fullName evidence="3">Transcription termination factor</fullName>
    </submittedName>
</protein>
<dbReference type="AlphaFoldDB" id="A0A097ST52"/>
<keyword evidence="4" id="KW-1185">Reference proteome</keyword>
<dbReference type="EMBL" id="CP007711">
    <property type="protein sequence ID" value="AIV03771.1"/>
    <property type="molecule type" value="Genomic_DNA"/>
</dbReference>
<evidence type="ECO:0000313" key="4">
    <source>
        <dbReference type="Proteomes" id="UP000030066"/>
    </source>
</evidence>
<dbReference type="SUPFAM" id="SSF48013">
    <property type="entry name" value="NusB-like"/>
    <property type="match status" value="1"/>
</dbReference>
<evidence type="ECO:0000259" key="2">
    <source>
        <dbReference type="Pfam" id="PF01029"/>
    </source>
</evidence>
<evidence type="ECO:0000256" key="1">
    <source>
        <dbReference type="ARBA" id="ARBA00022884"/>
    </source>
</evidence>
<dbReference type="GO" id="GO:0003723">
    <property type="term" value="F:RNA binding"/>
    <property type="evidence" value="ECO:0007669"/>
    <property type="project" value="UniProtKB-KW"/>
</dbReference>
<gene>
    <name evidence="3" type="primary">nusB</name>
    <name evidence="3" type="ORF">MGM1_4020</name>
</gene>
<reference evidence="3 4" key="1">
    <citation type="journal article" date="2014" name="PLoS ONE">
        <title>An emerging Mycoplasma associated with trichomoniasis, vaginal infection and disease.</title>
        <authorList>
            <consortium name="Vaginal Microbiome Consortium"/>
            <person name="Fettweis J.M."/>
            <person name="Serrano M.G."/>
            <person name="Huang B."/>
            <person name="Brooks J.P."/>
            <person name="Glascock A.L."/>
            <person name="Sheth N.U."/>
            <person name="Strauss J.F.III."/>
            <person name="Jefferson K.K."/>
            <person name="Buck G.A."/>
        </authorList>
    </citation>
    <scope>NUCLEOTIDE SEQUENCE [LARGE SCALE GENOMIC DNA]</scope>
    <source>
        <strain evidence="3 4">VCU_M1</strain>
    </source>
</reference>
<keyword evidence="1" id="KW-0694">RNA-binding</keyword>
<sequence length="136" mass="16027">MSVQKPWQKRLAVLEIIYADIMADHTNDGSKVMSHLFEHENFDVNQLKILEHYFENYQAVDNIIIPMCQPTWRYERISPLTKALIQCAYHEFQTLKTDKAILINEALKTCDKRGEIRDKKFINAILDRILIYGNNN</sequence>
<dbReference type="InterPro" id="IPR006027">
    <property type="entry name" value="NusB_RsmB_TIM44"/>
</dbReference>